<keyword evidence="5" id="KW-0479">Metal-binding</keyword>
<evidence type="ECO:0000256" key="1">
    <source>
        <dbReference type="ARBA" id="ARBA00001913"/>
    </source>
</evidence>
<evidence type="ECO:0000256" key="13">
    <source>
        <dbReference type="RuleBase" id="RU003654"/>
    </source>
</evidence>
<name>A0A3P9JN23_ORYLA</name>
<comment type="subcellular location">
    <subcellularLocation>
        <location evidence="2 14">Secreted</location>
    </subcellularLocation>
</comment>
<reference evidence="18" key="3">
    <citation type="submission" date="2025-08" db="UniProtKB">
        <authorList>
            <consortium name="Ensembl"/>
        </authorList>
    </citation>
    <scope>IDENTIFICATION</scope>
    <source>
        <strain evidence="18">HSOK</strain>
    </source>
</reference>
<feature type="domain" description="Phospholipase A2-like central" evidence="17">
    <location>
        <begin position="54"/>
        <end position="168"/>
    </location>
</feature>
<feature type="disulfide bond" evidence="12">
    <location>
        <begin position="102"/>
        <end position="142"/>
    </location>
</feature>
<evidence type="ECO:0000256" key="2">
    <source>
        <dbReference type="ARBA" id="ARBA00004613"/>
    </source>
</evidence>
<dbReference type="AlphaFoldDB" id="A0A3P9JN23"/>
<evidence type="ECO:0000256" key="3">
    <source>
        <dbReference type="ARBA" id="ARBA00013278"/>
    </source>
</evidence>
<evidence type="ECO:0000313" key="19">
    <source>
        <dbReference type="Proteomes" id="UP000265200"/>
    </source>
</evidence>
<evidence type="ECO:0000256" key="8">
    <source>
        <dbReference type="ARBA" id="ARBA00022963"/>
    </source>
</evidence>
<dbReference type="PROSITE" id="PS00118">
    <property type="entry name" value="PA2_HIS"/>
    <property type="match status" value="1"/>
</dbReference>
<feature type="compositionally biased region" description="Pro residues" evidence="15">
    <location>
        <begin position="217"/>
        <end position="230"/>
    </location>
</feature>
<dbReference type="EC" id="3.1.1.4" evidence="3 14"/>
<dbReference type="Gene3D" id="1.20.90.10">
    <property type="entry name" value="Phospholipase A2 domain"/>
    <property type="match status" value="1"/>
</dbReference>
<evidence type="ECO:0000313" key="18">
    <source>
        <dbReference type="Ensembl" id="ENSORLP00015033396.1"/>
    </source>
</evidence>
<feature type="disulfide bond" evidence="12">
    <location>
        <begin position="78"/>
        <end position="168"/>
    </location>
</feature>
<feature type="signal peptide" evidence="16">
    <location>
        <begin position="1"/>
        <end position="15"/>
    </location>
</feature>
<evidence type="ECO:0000256" key="6">
    <source>
        <dbReference type="ARBA" id="ARBA00022801"/>
    </source>
</evidence>
<dbReference type="PANTHER" id="PTHR11716:SF47">
    <property type="entry name" value="PHOSPHOLIPASE A2-ALPHA"/>
    <property type="match status" value="1"/>
</dbReference>
<dbReference type="GO" id="GO:0005576">
    <property type="term" value="C:extracellular region"/>
    <property type="evidence" value="ECO:0007669"/>
    <property type="project" value="UniProtKB-SubCell"/>
</dbReference>
<dbReference type="InterPro" id="IPR033113">
    <property type="entry name" value="PLA2_histidine"/>
</dbReference>
<evidence type="ECO:0000256" key="7">
    <source>
        <dbReference type="ARBA" id="ARBA00022837"/>
    </source>
</evidence>
<feature type="disulfide bond" evidence="12">
    <location>
        <begin position="129"/>
        <end position="140"/>
    </location>
</feature>
<keyword evidence="7 14" id="KW-0106">Calcium</keyword>
<feature type="active site" evidence="11">
    <location>
        <position position="143"/>
    </location>
</feature>
<reference evidence="18" key="4">
    <citation type="submission" date="2025-09" db="UniProtKB">
        <authorList>
            <consortium name="Ensembl"/>
        </authorList>
    </citation>
    <scope>IDENTIFICATION</scope>
    <source>
        <strain evidence="18">HSOK</strain>
    </source>
</reference>
<accession>A0A3P9JN23</accession>
<keyword evidence="9 14" id="KW-0443">Lipid metabolism</keyword>
<dbReference type="GO" id="GO:0004623">
    <property type="term" value="F:phospholipase A2 activity"/>
    <property type="evidence" value="ECO:0007669"/>
    <property type="project" value="UniProtKB-EC"/>
</dbReference>
<dbReference type="InterPro" id="IPR036444">
    <property type="entry name" value="PLipase_A2_dom_sf"/>
</dbReference>
<feature type="disulfide bond" evidence="12">
    <location>
        <begin position="109"/>
        <end position="135"/>
    </location>
</feature>
<evidence type="ECO:0000256" key="16">
    <source>
        <dbReference type="SAM" id="SignalP"/>
    </source>
</evidence>
<dbReference type="Proteomes" id="UP000265200">
    <property type="component" value="Chromosome 17"/>
</dbReference>
<feature type="compositionally biased region" description="Acidic residues" evidence="15">
    <location>
        <begin position="294"/>
        <end position="304"/>
    </location>
</feature>
<keyword evidence="8" id="KW-0442">Lipid degradation</keyword>
<feature type="region of interest" description="Disordered" evidence="15">
    <location>
        <begin position="203"/>
        <end position="381"/>
    </location>
</feature>
<dbReference type="GO" id="GO:0006644">
    <property type="term" value="P:phospholipid metabolic process"/>
    <property type="evidence" value="ECO:0007669"/>
    <property type="project" value="InterPro"/>
</dbReference>
<dbReference type="PRINTS" id="PR00389">
    <property type="entry name" value="PHPHLIPASEA2"/>
</dbReference>
<keyword evidence="4 14" id="KW-0964">Secreted</keyword>
<comment type="similarity">
    <text evidence="13">Belongs to the phospholipase A2 family.</text>
</comment>
<evidence type="ECO:0000256" key="14">
    <source>
        <dbReference type="RuleBase" id="RU361236"/>
    </source>
</evidence>
<organism evidence="18 19">
    <name type="scientific">Oryzias latipes</name>
    <name type="common">Japanese rice fish</name>
    <name type="synonym">Japanese killifish</name>
    <dbReference type="NCBI Taxonomy" id="8090"/>
    <lineage>
        <taxon>Eukaryota</taxon>
        <taxon>Metazoa</taxon>
        <taxon>Chordata</taxon>
        <taxon>Craniata</taxon>
        <taxon>Vertebrata</taxon>
        <taxon>Euteleostomi</taxon>
        <taxon>Actinopterygii</taxon>
        <taxon>Neopterygii</taxon>
        <taxon>Teleostei</taxon>
        <taxon>Neoteleostei</taxon>
        <taxon>Acanthomorphata</taxon>
        <taxon>Ovalentaria</taxon>
        <taxon>Atherinomorphae</taxon>
        <taxon>Beloniformes</taxon>
        <taxon>Adrianichthyidae</taxon>
        <taxon>Oryziinae</taxon>
        <taxon>Oryzias</taxon>
    </lineage>
</organism>
<dbReference type="Ensembl" id="ENSORLT00015026314.1">
    <property type="protein sequence ID" value="ENSORLP00015033396.1"/>
    <property type="gene ID" value="ENSORLG00015018783.1"/>
</dbReference>
<evidence type="ECO:0000256" key="4">
    <source>
        <dbReference type="ARBA" id="ARBA00022525"/>
    </source>
</evidence>
<dbReference type="SMART" id="SM00085">
    <property type="entry name" value="PA2c"/>
    <property type="match status" value="1"/>
</dbReference>
<dbReference type="SUPFAM" id="SSF48619">
    <property type="entry name" value="Phospholipase A2, PLA2"/>
    <property type="match status" value="1"/>
</dbReference>
<feature type="disulfide bond" evidence="12">
    <location>
        <begin position="80"/>
        <end position="96"/>
    </location>
</feature>
<comment type="catalytic activity">
    <reaction evidence="14">
        <text>a 1,2-diacyl-sn-glycero-3-phosphocholine + H2O = a 1-acyl-sn-glycero-3-phosphocholine + a fatty acid + H(+)</text>
        <dbReference type="Rhea" id="RHEA:15801"/>
        <dbReference type="ChEBI" id="CHEBI:15377"/>
        <dbReference type="ChEBI" id="CHEBI:15378"/>
        <dbReference type="ChEBI" id="CHEBI:28868"/>
        <dbReference type="ChEBI" id="CHEBI:57643"/>
        <dbReference type="ChEBI" id="CHEBI:58168"/>
        <dbReference type="EC" id="3.1.1.4"/>
    </reaction>
</comment>
<keyword evidence="10 12" id="KW-1015">Disulfide bond</keyword>
<evidence type="ECO:0000256" key="10">
    <source>
        <dbReference type="ARBA" id="ARBA00023157"/>
    </source>
</evidence>
<evidence type="ECO:0000259" key="17">
    <source>
        <dbReference type="SMART" id="SM00085"/>
    </source>
</evidence>
<evidence type="ECO:0000256" key="11">
    <source>
        <dbReference type="PIRSR" id="PIRSR601211-1"/>
    </source>
</evidence>
<dbReference type="InterPro" id="IPR001211">
    <property type="entry name" value="PLA2"/>
</dbReference>
<feature type="disulfide bond" evidence="12">
    <location>
        <begin position="95"/>
        <end position="149"/>
    </location>
</feature>
<proteinExistence type="inferred from homology"/>
<evidence type="ECO:0000256" key="9">
    <source>
        <dbReference type="ARBA" id="ARBA00023098"/>
    </source>
</evidence>
<reference key="1">
    <citation type="journal article" date="2007" name="Nature">
        <title>The medaka draft genome and insights into vertebrate genome evolution.</title>
        <authorList>
            <person name="Kasahara M."/>
            <person name="Naruse K."/>
            <person name="Sasaki S."/>
            <person name="Nakatani Y."/>
            <person name="Qu W."/>
            <person name="Ahsan B."/>
            <person name="Yamada T."/>
            <person name="Nagayasu Y."/>
            <person name="Doi K."/>
            <person name="Kasai Y."/>
            <person name="Jindo T."/>
            <person name="Kobayashi D."/>
            <person name="Shimada A."/>
            <person name="Toyoda A."/>
            <person name="Kuroki Y."/>
            <person name="Fujiyama A."/>
            <person name="Sasaki T."/>
            <person name="Shimizu A."/>
            <person name="Asakawa S."/>
            <person name="Shimizu N."/>
            <person name="Hashimoto S."/>
            <person name="Yang J."/>
            <person name="Lee Y."/>
            <person name="Matsushima K."/>
            <person name="Sugano S."/>
            <person name="Sakaizumi M."/>
            <person name="Narita T."/>
            <person name="Ohishi K."/>
            <person name="Haga S."/>
            <person name="Ohta F."/>
            <person name="Nomoto H."/>
            <person name="Nogata K."/>
            <person name="Morishita T."/>
            <person name="Endo T."/>
            <person name="Shin-I T."/>
            <person name="Takeda H."/>
            <person name="Morishita S."/>
            <person name="Kohara Y."/>
        </authorList>
    </citation>
    <scope>NUCLEOTIDE SEQUENCE [LARGE SCALE GENOMIC DNA]</scope>
    <source>
        <strain>Hd-rR</strain>
    </source>
</reference>
<dbReference type="GO" id="GO:0005509">
    <property type="term" value="F:calcium ion binding"/>
    <property type="evidence" value="ECO:0007669"/>
    <property type="project" value="InterPro"/>
</dbReference>
<feature type="compositionally biased region" description="Basic and acidic residues" evidence="15">
    <location>
        <begin position="330"/>
        <end position="339"/>
    </location>
</feature>
<sequence length="381" mass="40474">MILMWILSLSASSSALSSIFCPEPEGSSGLAGHMTDCLGLRFTWLHAVFHNFPSLLNFASKLRCASGICPRDLEDYGCSCRYVARGNPVDPLDVCCANHRLCYENAAPCRLELPPPPYNFSCSAANSSCDIGDTCQQKFCECDQAAIACLTLSHYNASLRGFAESACCVANHSDAFPAGNDSTGDFFSNSSLLAAGENDFLMNTTSSNRSDASDAITPPPGAPFLPPPPHAGLNETGVEEALEPEELEEERTGPSVSAVGFDPGFPMGSPLTPAEPQISPKIKVSARKIHPESSEEDEEEDAADEEKNQMETSDEGSPTSSSPTIHPSTQRRETFKPHSEATPIRTTTWVAKMEAGSEELQDNATAAGAGAKPAVASVSDI</sequence>
<feature type="active site" evidence="11">
    <location>
        <position position="99"/>
    </location>
</feature>
<feature type="compositionally biased region" description="Low complexity" evidence="15">
    <location>
        <begin position="317"/>
        <end position="328"/>
    </location>
</feature>
<comment type="cofactor">
    <cofactor evidence="1 14">
        <name>Ca(2+)</name>
        <dbReference type="ChEBI" id="CHEBI:29108"/>
    </cofactor>
</comment>
<dbReference type="PANTHER" id="PTHR11716">
    <property type="entry name" value="PHOSPHOLIPASE A2 FAMILY MEMBER"/>
    <property type="match status" value="1"/>
</dbReference>
<evidence type="ECO:0000256" key="5">
    <source>
        <dbReference type="ARBA" id="ARBA00022723"/>
    </source>
</evidence>
<dbReference type="GO" id="GO:0016042">
    <property type="term" value="P:lipid catabolic process"/>
    <property type="evidence" value="ECO:0007669"/>
    <property type="project" value="UniProtKB-KW"/>
</dbReference>
<dbReference type="InterPro" id="IPR016090">
    <property type="entry name" value="PLA2-like_dom"/>
</dbReference>
<keyword evidence="6 14" id="KW-0378">Hydrolase</keyword>
<reference evidence="18 19" key="2">
    <citation type="submission" date="2017-04" db="EMBL/GenBank/DDBJ databases">
        <title>CpG methylation of centromeres and impact of large insertions on vertebrate speciation.</title>
        <authorList>
            <person name="Ichikawa K."/>
            <person name="Yoshimura J."/>
            <person name="Morishita S."/>
        </authorList>
    </citation>
    <scope>NUCLEOTIDE SEQUENCE</scope>
    <source>
        <strain evidence="18 19">HSOK</strain>
    </source>
</reference>
<keyword evidence="16" id="KW-0732">Signal</keyword>
<protein>
    <recommendedName>
        <fullName evidence="3 14">Phospholipase A2</fullName>
        <ecNumber evidence="3 14">3.1.1.4</ecNumber>
    </recommendedName>
</protein>
<evidence type="ECO:0000256" key="12">
    <source>
        <dbReference type="PIRSR" id="PIRSR601211-3"/>
    </source>
</evidence>
<feature type="compositionally biased region" description="Low complexity" evidence="15">
    <location>
        <begin position="364"/>
        <end position="381"/>
    </location>
</feature>
<dbReference type="GO" id="GO:0050482">
    <property type="term" value="P:arachidonate secretion"/>
    <property type="evidence" value="ECO:0007669"/>
    <property type="project" value="InterPro"/>
</dbReference>
<dbReference type="Pfam" id="PF00068">
    <property type="entry name" value="Phospholip_A2_1"/>
    <property type="match status" value="1"/>
</dbReference>
<feature type="chain" id="PRO_5018093121" description="Phospholipase A2" evidence="16">
    <location>
        <begin position="16"/>
        <end position="381"/>
    </location>
</feature>
<evidence type="ECO:0000256" key="15">
    <source>
        <dbReference type="SAM" id="MobiDB-lite"/>
    </source>
</evidence>
<feature type="compositionally biased region" description="Acidic residues" evidence="15">
    <location>
        <begin position="237"/>
        <end position="249"/>
    </location>
</feature>